<gene>
    <name evidence="10" type="ORF">PZ740_04365</name>
</gene>
<dbReference type="PANTHER" id="PTHR47197:SF3">
    <property type="entry name" value="DIHYDRO-HEME D1 DEHYDROGENASE"/>
    <property type="match status" value="1"/>
</dbReference>
<evidence type="ECO:0000256" key="2">
    <source>
        <dbReference type="ARBA" id="ARBA00010548"/>
    </source>
</evidence>
<evidence type="ECO:0000313" key="10">
    <source>
        <dbReference type="EMBL" id="MDF1585621.1"/>
    </source>
</evidence>
<evidence type="ECO:0000256" key="1">
    <source>
        <dbReference type="ARBA" id="ARBA00004418"/>
    </source>
</evidence>
<dbReference type="Gene3D" id="2.130.10.10">
    <property type="entry name" value="YVTN repeat-like/Quinoprotein amine dehydrogenase"/>
    <property type="match status" value="1"/>
</dbReference>
<keyword evidence="5" id="KW-0574">Periplasm</keyword>
<sequence>MRTRHMFALLAGTALALGLQPAAAQVVEGAKLGTEEPHTTITLGEPDPHWVYVVDPVFPHLIASKVYVVDGDTQEYLGMFNTGYVPNIVLAHDKSGIFTTETYWSRGARGERTDVVTFYDPRTLSPTDEVVLPNGRFLVVPKKQDADLSTDGRYLFSFNMDPSMAVSVVDVKEKRHVADIDLPGCSLVFPTGPKSFVSLCPDGSFASVRFDESGKAEVEEGQPFFDGENDPVFEHPAMHRPSGQAFFVSYEGQVFPVELKDGAATHGESWSLLGEADKSEAWRPGGWQLASFHAATNRLFVLMHQGGKWTHKHAGAEVWVYDTEKRERIARVPLEEHAISVAVTQDDEPLLFTLSEAASMSVFDATSFEHKGDRGSLGDSPFLLHVFGE</sequence>
<evidence type="ECO:0000256" key="7">
    <source>
        <dbReference type="ARBA" id="ARBA00023002"/>
    </source>
</evidence>
<dbReference type="GO" id="GO:0042597">
    <property type="term" value="C:periplasmic space"/>
    <property type="evidence" value="ECO:0007669"/>
    <property type="project" value="UniProtKB-SubCell"/>
</dbReference>
<dbReference type="RefSeq" id="WP_327788041.1">
    <property type="nucleotide sequence ID" value="NZ_JARGEQ010000027.1"/>
</dbReference>
<evidence type="ECO:0000313" key="11">
    <source>
        <dbReference type="Proteomes" id="UP001301140"/>
    </source>
</evidence>
<evidence type="ECO:0000256" key="9">
    <source>
        <dbReference type="SAM" id="SignalP"/>
    </source>
</evidence>
<feature type="disulfide bond" evidence="8">
    <location>
        <begin position="185"/>
        <end position="200"/>
    </location>
</feature>
<keyword evidence="8" id="KW-1015">Disulfide bond</keyword>
<dbReference type="Pfam" id="PF06433">
    <property type="entry name" value="Me-amine-dh_H"/>
    <property type="match status" value="1"/>
</dbReference>
<proteinExistence type="inferred from homology"/>
<keyword evidence="4 9" id="KW-0732">Signal</keyword>
<accession>A0AAP3UYR4</accession>
<reference evidence="10 11" key="1">
    <citation type="submission" date="2023-03" db="EMBL/GenBank/DDBJ databases">
        <title>YIM 152171 draft genome.</title>
        <authorList>
            <person name="Yang Z."/>
        </authorList>
    </citation>
    <scope>NUCLEOTIDE SEQUENCE [LARGE SCALE GENOMIC DNA]</scope>
    <source>
        <strain evidence="10 11">YIM 152171</strain>
    </source>
</reference>
<evidence type="ECO:0000256" key="5">
    <source>
        <dbReference type="ARBA" id="ARBA00022764"/>
    </source>
</evidence>
<organism evidence="10 11">
    <name type="scientific">Marinimicrococcus flavescens</name>
    <dbReference type="NCBI Taxonomy" id="3031815"/>
    <lineage>
        <taxon>Bacteria</taxon>
        <taxon>Pseudomonadati</taxon>
        <taxon>Pseudomonadota</taxon>
        <taxon>Alphaproteobacteria</taxon>
        <taxon>Geminicoccales</taxon>
        <taxon>Geminicoccaceae</taxon>
        <taxon>Marinimicrococcus</taxon>
    </lineage>
</organism>
<dbReference type="InterPro" id="IPR009451">
    <property type="entry name" value="Metamine_DH_Hvc"/>
</dbReference>
<dbReference type="InterPro" id="IPR015943">
    <property type="entry name" value="WD40/YVTN_repeat-like_dom_sf"/>
</dbReference>
<comment type="similarity">
    <text evidence="2">Belongs to the aromatic amine dehydrogenase heavy chain family.</text>
</comment>
<dbReference type="GO" id="GO:0030058">
    <property type="term" value="F:aliphatic amine dehydrogenase activity"/>
    <property type="evidence" value="ECO:0007669"/>
    <property type="project" value="InterPro"/>
</dbReference>
<keyword evidence="3" id="KW-0813">Transport</keyword>
<comment type="subcellular location">
    <subcellularLocation>
        <location evidence="1">Periplasm</location>
    </subcellularLocation>
</comment>
<dbReference type="InterPro" id="IPR011044">
    <property type="entry name" value="Quino_amine_DH_bsu"/>
</dbReference>
<dbReference type="PANTHER" id="PTHR47197">
    <property type="entry name" value="PROTEIN NIRF"/>
    <property type="match status" value="1"/>
</dbReference>
<feature type="chain" id="PRO_5042868334" evidence="9">
    <location>
        <begin position="25"/>
        <end position="389"/>
    </location>
</feature>
<evidence type="ECO:0000256" key="8">
    <source>
        <dbReference type="PIRSR" id="PIRSR609451-50"/>
    </source>
</evidence>
<dbReference type="AlphaFoldDB" id="A0AAP3UYR4"/>
<keyword evidence="6" id="KW-0249">Electron transport</keyword>
<dbReference type="EMBL" id="JARGEQ010000027">
    <property type="protein sequence ID" value="MDF1585621.1"/>
    <property type="molecule type" value="Genomic_DNA"/>
</dbReference>
<keyword evidence="7" id="KW-0560">Oxidoreductase</keyword>
<dbReference type="Proteomes" id="UP001301140">
    <property type="component" value="Unassembled WGS sequence"/>
</dbReference>
<evidence type="ECO:0000256" key="6">
    <source>
        <dbReference type="ARBA" id="ARBA00022982"/>
    </source>
</evidence>
<evidence type="ECO:0000256" key="3">
    <source>
        <dbReference type="ARBA" id="ARBA00022448"/>
    </source>
</evidence>
<feature type="signal peptide" evidence="9">
    <location>
        <begin position="1"/>
        <end position="24"/>
    </location>
</feature>
<keyword evidence="11" id="KW-1185">Reference proteome</keyword>
<evidence type="ECO:0000256" key="4">
    <source>
        <dbReference type="ARBA" id="ARBA00022729"/>
    </source>
</evidence>
<name>A0AAP3UYR4_9PROT</name>
<comment type="caution">
    <text evidence="10">The sequence shown here is derived from an EMBL/GenBank/DDBJ whole genome shotgun (WGS) entry which is preliminary data.</text>
</comment>
<protein>
    <submittedName>
        <fullName evidence="10">Amine dehydrogenase large subunit</fullName>
    </submittedName>
</protein>
<dbReference type="InterPro" id="IPR051200">
    <property type="entry name" value="Host-pathogen_enzymatic-act"/>
</dbReference>
<dbReference type="SUPFAM" id="SSF50969">
    <property type="entry name" value="YVTN repeat-like/Quinoprotein amine dehydrogenase"/>
    <property type="match status" value="1"/>
</dbReference>